<evidence type="ECO:0000256" key="11">
    <source>
        <dbReference type="HAMAP-Rule" id="MF_01393"/>
    </source>
</evidence>
<keyword evidence="5 11" id="KW-0812">Transmembrane</keyword>
<dbReference type="EMBL" id="OUUY01000075">
    <property type="protein sequence ID" value="SPQ00623.1"/>
    <property type="molecule type" value="Genomic_DNA"/>
</dbReference>
<dbReference type="SUPFAM" id="SSF81336">
    <property type="entry name" value="F1F0 ATP synthase subunit A"/>
    <property type="match status" value="1"/>
</dbReference>
<evidence type="ECO:0000256" key="4">
    <source>
        <dbReference type="ARBA" id="ARBA00022547"/>
    </source>
</evidence>
<comment type="function">
    <text evidence="11 12">Key component of the proton channel; it plays a direct role in the translocation of protons across the membrane.</text>
</comment>
<keyword evidence="3 11" id="KW-0813">Transport</keyword>
<dbReference type="InterPro" id="IPR035908">
    <property type="entry name" value="F0_ATP_A_sf"/>
</dbReference>
<feature type="transmembrane region" description="Helical" evidence="11">
    <location>
        <begin position="143"/>
        <end position="162"/>
    </location>
</feature>
<evidence type="ECO:0000256" key="6">
    <source>
        <dbReference type="ARBA" id="ARBA00022781"/>
    </source>
</evidence>
<feature type="transmembrane region" description="Helical" evidence="11">
    <location>
        <begin position="76"/>
        <end position="99"/>
    </location>
</feature>
<accession>A0A2U3QGU3</accession>
<comment type="similarity">
    <text evidence="2 11 12">Belongs to the ATPase A chain family.</text>
</comment>
<evidence type="ECO:0000256" key="3">
    <source>
        <dbReference type="ARBA" id="ARBA00022448"/>
    </source>
</evidence>
<keyword evidence="10 11" id="KW-0066">ATP synthesis</keyword>
<dbReference type="GO" id="GO:0005886">
    <property type="term" value="C:plasma membrane"/>
    <property type="evidence" value="ECO:0007669"/>
    <property type="project" value="UniProtKB-SubCell"/>
</dbReference>
<dbReference type="GO" id="GO:0045259">
    <property type="term" value="C:proton-transporting ATP synthase complex"/>
    <property type="evidence" value="ECO:0007669"/>
    <property type="project" value="UniProtKB-KW"/>
</dbReference>
<dbReference type="GO" id="GO:0046933">
    <property type="term" value="F:proton-transporting ATP synthase activity, rotational mechanism"/>
    <property type="evidence" value="ECO:0007669"/>
    <property type="project" value="UniProtKB-UniRule"/>
</dbReference>
<dbReference type="Gene3D" id="1.20.120.220">
    <property type="entry name" value="ATP synthase, F0 complex, subunit A"/>
    <property type="match status" value="1"/>
</dbReference>
<organism evidence="13 14">
    <name type="scientific">Candidatus Sulfobium mesophilum</name>
    <dbReference type="NCBI Taxonomy" id="2016548"/>
    <lineage>
        <taxon>Bacteria</taxon>
        <taxon>Pseudomonadati</taxon>
        <taxon>Nitrospirota</taxon>
        <taxon>Nitrospiria</taxon>
        <taxon>Nitrospirales</taxon>
        <taxon>Nitrospiraceae</taxon>
        <taxon>Candidatus Sulfobium</taxon>
    </lineage>
</organism>
<name>A0A2U3QGU3_9BACT</name>
<evidence type="ECO:0000256" key="12">
    <source>
        <dbReference type="RuleBase" id="RU000483"/>
    </source>
</evidence>
<proteinExistence type="inferred from homology"/>
<protein>
    <recommendedName>
        <fullName evidence="11 12">ATP synthase subunit a</fullName>
    </recommendedName>
    <alternativeName>
        <fullName evidence="11">ATP synthase F0 sector subunit a</fullName>
    </alternativeName>
    <alternativeName>
        <fullName evidence="11">F-ATPase subunit 6</fullName>
    </alternativeName>
</protein>
<gene>
    <name evidence="11 13" type="primary">atpB</name>
    <name evidence="13" type="ORF">NBG4_30017</name>
</gene>
<evidence type="ECO:0000256" key="1">
    <source>
        <dbReference type="ARBA" id="ARBA00004141"/>
    </source>
</evidence>
<dbReference type="HAMAP" id="MF_01393">
    <property type="entry name" value="ATP_synth_a_bact"/>
    <property type="match status" value="1"/>
</dbReference>
<dbReference type="AlphaFoldDB" id="A0A2U3QGU3"/>
<sequence>MHEEKLLMDIFFNPEVVPHFVSYAFLASILLIVLALIVRSSLKLVPKGTQNVVETIIEALLNLAEDNIGHHWARPLFPLIATLALFIATCNFMGLIPGFSSPTSNINTNAAMAIPVFLATHVYGIWVHGFGYVKHFLGPIRSIFALPLMILMFVIEFIGHIARPLTLSVRLFGNMSAKHYILGVLGILAPAVVPVAILVLGVLVSVIQAFVFTLLTALYLAGAVEEAH</sequence>
<keyword evidence="7 11" id="KW-1133">Transmembrane helix</keyword>
<reference evidence="14" key="1">
    <citation type="submission" date="2018-03" db="EMBL/GenBank/DDBJ databases">
        <authorList>
            <person name="Zecchin S."/>
        </authorList>
    </citation>
    <scope>NUCLEOTIDE SEQUENCE [LARGE SCALE GENOMIC DNA]</scope>
</reference>
<dbReference type="PRINTS" id="PR00123">
    <property type="entry name" value="ATPASEA"/>
</dbReference>
<dbReference type="NCBIfam" id="TIGR01131">
    <property type="entry name" value="ATP_synt_6_or_A"/>
    <property type="match status" value="1"/>
</dbReference>
<dbReference type="InterPro" id="IPR000568">
    <property type="entry name" value="ATP_synth_F0_asu"/>
</dbReference>
<dbReference type="GO" id="GO:0042777">
    <property type="term" value="P:proton motive force-driven plasma membrane ATP synthesis"/>
    <property type="evidence" value="ECO:0007669"/>
    <property type="project" value="TreeGrafter"/>
</dbReference>
<feature type="transmembrane region" description="Helical" evidence="11">
    <location>
        <begin position="111"/>
        <end position="131"/>
    </location>
</feature>
<dbReference type="PANTHER" id="PTHR42823">
    <property type="entry name" value="ATP SYNTHASE SUBUNIT A, CHLOROPLASTIC"/>
    <property type="match status" value="1"/>
</dbReference>
<evidence type="ECO:0000313" key="14">
    <source>
        <dbReference type="Proteomes" id="UP000245125"/>
    </source>
</evidence>
<dbReference type="InterPro" id="IPR045082">
    <property type="entry name" value="ATP_syn_F0_a_bact/chloroplast"/>
</dbReference>
<evidence type="ECO:0000256" key="9">
    <source>
        <dbReference type="ARBA" id="ARBA00023136"/>
    </source>
</evidence>
<evidence type="ECO:0000256" key="7">
    <source>
        <dbReference type="ARBA" id="ARBA00022989"/>
    </source>
</evidence>
<evidence type="ECO:0000256" key="8">
    <source>
        <dbReference type="ARBA" id="ARBA00023065"/>
    </source>
</evidence>
<dbReference type="Pfam" id="PF00119">
    <property type="entry name" value="ATP-synt_A"/>
    <property type="match status" value="1"/>
</dbReference>
<dbReference type="CDD" id="cd00310">
    <property type="entry name" value="ATP-synt_Fo_a_6"/>
    <property type="match status" value="1"/>
</dbReference>
<dbReference type="InterPro" id="IPR023011">
    <property type="entry name" value="ATP_synth_F0_asu_AS"/>
</dbReference>
<evidence type="ECO:0000313" key="13">
    <source>
        <dbReference type="EMBL" id="SPQ00623.1"/>
    </source>
</evidence>
<feature type="transmembrane region" description="Helical" evidence="11">
    <location>
        <begin position="20"/>
        <end position="38"/>
    </location>
</feature>
<evidence type="ECO:0000256" key="5">
    <source>
        <dbReference type="ARBA" id="ARBA00022692"/>
    </source>
</evidence>
<keyword evidence="14" id="KW-1185">Reference proteome</keyword>
<keyword evidence="6 11" id="KW-0375">Hydrogen ion transport</keyword>
<keyword evidence="11" id="KW-1003">Cell membrane</keyword>
<comment type="subcellular location">
    <subcellularLocation>
        <location evidence="11 12">Cell membrane</location>
        <topology evidence="11 12">Multi-pass membrane protein</topology>
    </subcellularLocation>
    <subcellularLocation>
        <location evidence="1">Membrane</location>
        <topology evidence="1">Multi-pass membrane protein</topology>
    </subcellularLocation>
</comment>
<keyword evidence="4 11" id="KW-0138">CF(0)</keyword>
<dbReference type="Proteomes" id="UP000245125">
    <property type="component" value="Unassembled WGS sequence"/>
</dbReference>
<dbReference type="PROSITE" id="PS00449">
    <property type="entry name" value="ATPASE_A"/>
    <property type="match status" value="1"/>
</dbReference>
<keyword evidence="8 11" id="KW-0406">Ion transport</keyword>
<dbReference type="PANTHER" id="PTHR42823:SF3">
    <property type="entry name" value="ATP SYNTHASE SUBUNIT A, CHLOROPLASTIC"/>
    <property type="match status" value="1"/>
</dbReference>
<evidence type="ECO:0000256" key="2">
    <source>
        <dbReference type="ARBA" id="ARBA00006810"/>
    </source>
</evidence>
<feature type="transmembrane region" description="Helical" evidence="11">
    <location>
        <begin position="182"/>
        <end position="215"/>
    </location>
</feature>
<keyword evidence="9 11" id="KW-0472">Membrane</keyword>
<evidence type="ECO:0000256" key="10">
    <source>
        <dbReference type="ARBA" id="ARBA00023310"/>
    </source>
</evidence>